<evidence type="ECO:0000313" key="11">
    <source>
        <dbReference type="EMBL" id="SVA41742.1"/>
    </source>
</evidence>
<sequence>MNFISTKGTSISSIEDALMSGTSEDGGLYMPESIPKINIEELMTIDNYQEFSYQLLSHFFKDSSLEDDLKDIVNQAFNFPVVSKEYNEGEVEYSVLELFHGPTAAFKDFGARFLASTMSELVKNKNESSLTTILVATSGDTGGAVASAFNNKAGFKVVILFPKGRVSPRQKHQLTCWGDNVVSIEVDGEFDDCQRLVKEAFNNQQLSKQHNLCSANSINIGRLLPQSTYYAWTALNRYKAHEDSSSFIIPTGNLGNAFACFMAKEMGFPIHQIVFATNANKTIPDFIATGKWEPRPTLPTLASAMDVGNPSNMERFFNQYSDEKELLQNLEAYIVEDAQINEEIFSVFEKNNIAICPHTATAFNAFKNLPSSALNQSHWVLVSTAHPAKFENIVEPIIDTKIEIPENLKTILNLETSYHTIGKDLESLIPYLEH</sequence>
<dbReference type="GO" id="GO:0004795">
    <property type="term" value="F:threonine synthase activity"/>
    <property type="evidence" value="ECO:0007669"/>
    <property type="project" value="UniProtKB-EC"/>
</dbReference>
<evidence type="ECO:0000259" key="10">
    <source>
        <dbReference type="Pfam" id="PF14821"/>
    </source>
</evidence>
<dbReference type="Gene3D" id="3.40.50.1100">
    <property type="match status" value="2"/>
</dbReference>
<accession>A0A381VN88</accession>
<dbReference type="SUPFAM" id="SSF53686">
    <property type="entry name" value="Tryptophan synthase beta subunit-like PLP-dependent enzymes"/>
    <property type="match status" value="1"/>
</dbReference>
<dbReference type="PANTHER" id="PTHR42690:SF1">
    <property type="entry name" value="THREONINE SYNTHASE-LIKE 2"/>
    <property type="match status" value="1"/>
</dbReference>
<dbReference type="PROSITE" id="PS00165">
    <property type="entry name" value="DEHYDRATASE_SER_THR"/>
    <property type="match status" value="1"/>
</dbReference>
<dbReference type="Pfam" id="PF00291">
    <property type="entry name" value="PALP"/>
    <property type="match status" value="1"/>
</dbReference>
<comment type="similarity">
    <text evidence="3">Belongs to the threonine synthase family.</text>
</comment>
<feature type="domain" description="Tryptophan synthase beta chain-like PALP" evidence="9">
    <location>
        <begin position="93"/>
        <end position="382"/>
    </location>
</feature>
<protein>
    <recommendedName>
        <fullName evidence="4">threonine synthase</fullName>
        <ecNumber evidence="4">4.2.3.1</ecNumber>
    </recommendedName>
</protein>
<gene>
    <name evidence="11" type="ORF">METZ01_LOCUS94596</name>
</gene>
<dbReference type="UniPathway" id="UPA00050">
    <property type="reaction ID" value="UER00065"/>
</dbReference>
<evidence type="ECO:0000256" key="7">
    <source>
        <dbReference type="ARBA" id="ARBA00022898"/>
    </source>
</evidence>
<evidence type="ECO:0000256" key="8">
    <source>
        <dbReference type="ARBA" id="ARBA00023239"/>
    </source>
</evidence>
<dbReference type="EC" id="4.2.3.1" evidence="4"/>
<dbReference type="Pfam" id="PF14821">
    <property type="entry name" value="Thr_synth_N"/>
    <property type="match status" value="1"/>
</dbReference>
<proteinExistence type="inferred from homology"/>
<evidence type="ECO:0000256" key="2">
    <source>
        <dbReference type="ARBA" id="ARBA00004979"/>
    </source>
</evidence>
<dbReference type="InterPro" id="IPR029144">
    <property type="entry name" value="Thr_synth_N"/>
</dbReference>
<keyword evidence="8" id="KW-0456">Lyase</keyword>
<dbReference type="GO" id="GO:0030170">
    <property type="term" value="F:pyridoxal phosphate binding"/>
    <property type="evidence" value="ECO:0007669"/>
    <property type="project" value="InterPro"/>
</dbReference>
<dbReference type="NCBIfam" id="TIGR00260">
    <property type="entry name" value="thrC"/>
    <property type="match status" value="1"/>
</dbReference>
<dbReference type="InterPro" id="IPR036052">
    <property type="entry name" value="TrpB-like_PALP_sf"/>
</dbReference>
<feature type="domain" description="Threonine synthase N-terminal" evidence="10">
    <location>
        <begin position="3"/>
        <end position="77"/>
    </location>
</feature>
<keyword evidence="7" id="KW-0663">Pyridoxal phosphate</keyword>
<dbReference type="AlphaFoldDB" id="A0A381VN88"/>
<keyword evidence="5" id="KW-0028">Amino-acid biosynthesis</keyword>
<keyword evidence="6" id="KW-0791">Threonine biosynthesis</keyword>
<evidence type="ECO:0000259" key="9">
    <source>
        <dbReference type="Pfam" id="PF00291"/>
    </source>
</evidence>
<dbReference type="Gene3D" id="3.90.1380.10">
    <property type="entry name" value="Threonine synthase, N-terminal domain"/>
    <property type="match status" value="1"/>
</dbReference>
<evidence type="ECO:0000256" key="4">
    <source>
        <dbReference type="ARBA" id="ARBA00013028"/>
    </source>
</evidence>
<name>A0A381VN88_9ZZZZ</name>
<comment type="cofactor">
    <cofactor evidence="1">
        <name>pyridoxal 5'-phosphate</name>
        <dbReference type="ChEBI" id="CHEBI:597326"/>
    </cofactor>
</comment>
<dbReference type="EMBL" id="UINC01009303">
    <property type="protein sequence ID" value="SVA41742.1"/>
    <property type="molecule type" value="Genomic_DNA"/>
</dbReference>
<dbReference type="PANTHER" id="PTHR42690">
    <property type="entry name" value="THREONINE SYNTHASE FAMILY MEMBER"/>
    <property type="match status" value="1"/>
</dbReference>
<dbReference type="InterPro" id="IPR037158">
    <property type="entry name" value="Thr_synth_N_sf"/>
</dbReference>
<comment type="pathway">
    <text evidence="2">Amino-acid biosynthesis; L-threonine biosynthesis; L-threonine from L-aspartate: step 5/5.</text>
</comment>
<evidence type="ECO:0000256" key="5">
    <source>
        <dbReference type="ARBA" id="ARBA00022605"/>
    </source>
</evidence>
<dbReference type="InterPro" id="IPR004450">
    <property type="entry name" value="Thr_synthase-like"/>
</dbReference>
<dbReference type="InterPro" id="IPR001926">
    <property type="entry name" value="TrpB-like_PALP"/>
</dbReference>
<reference evidence="11" key="1">
    <citation type="submission" date="2018-05" db="EMBL/GenBank/DDBJ databases">
        <authorList>
            <person name="Lanie J.A."/>
            <person name="Ng W.-L."/>
            <person name="Kazmierczak K.M."/>
            <person name="Andrzejewski T.M."/>
            <person name="Davidsen T.M."/>
            <person name="Wayne K.J."/>
            <person name="Tettelin H."/>
            <person name="Glass J.I."/>
            <person name="Rusch D."/>
            <person name="Podicherti R."/>
            <person name="Tsui H.-C.T."/>
            <person name="Winkler M.E."/>
        </authorList>
    </citation>
    <scope>NUCLEOTIDE SEQUENCE</scope>
</reference>
<dbReference type="GO" id="GO:0009088">
    <property type="term" value="P:threonine biosynthetic process"/>
    <property type="evidence" value="ECO:0007669"/>
    <property type="project" value="UniProtKB-UniPathway"/>
</dbReference>
<dbReference type="InterPro" id="IPR000634">
    <property type="entry name" value="Ser/Thr_deHydtase_PyrdxlP-BS"/>
</dbReference>
<evidence type="ECO:0000256" key="6">
    <source>
        <dbReference type="ARBA" id="ARBA00022697"/>
    </source>
</evidence>
<evidence type="ECO:0000256" key="3">
    <source>
        <dbReference type="ARBA" id="ARBA00005517"/>
    </source>
</evidence>
<organism evidence="11">
    <name type="scientific">marine metagenome</name>
    <dbReference type="NCBI Taxonomy" id="408172"/>
    <lineage>
        <taxon>unclassified sequences</taxon>
        <taxon>metagenomes</taxon>
        <taxon>ecological metagenomes</taxon>
    </lineage>
</organism>
<dbReference type="InterPro" id="IPR051166">
    <property type="entry name" value="Threonine_Synthase"/>
</dbReference>
<evidence type="ECO:0000256" key="1">
    <source>
        <dbReference type="ARBA" id="ARBA00001933"/>
    </source>
</evidence>